<dbReference type="SUPFAM" id="SSF51735">
    <property type="entry name" value="NAD(P)-binding Rossmann-fold domains"/>
    <property type="match status" value="1"/>
</dbReference>
<evidence type="ECO:0000256" key="4">
    <source>
        <dbReference type="PIRSR" id="PIRSR000105-1"/>
    </source>
</evidence>
<dbReference type="Pfam" id="PF02737">
    <property type="entry name" value="3HCDH_N"/>
    <property type="match status" value="1"/>
</dbReference>
<dbReference type="Proteomes" id="UP000254978">
    <property type="component" value="Unassembled WGS sequence"/>
</dbReference>
<gene>
    <name evidence="8" type="primary">fadB2_3</name>
    <name evidence="8" type="ORF">NCTC10821_05710</name>
</gene>
<dbReference type="AlphaFoldDB" id="A0A378TR80"/>
<dbReference type="InterPro" id="IPR006180">
    <property type="entry name" value="3-OHacyl-CoA_DH_CS"/>
</dbReference>
<keyword evidence="5" id="KW-0520">NAD</keyword>
<organism evidence="8 9">
    <name type="scientific">Mycolicibacterium tokaiense</name>
    <dbReference type="NCBI Taxonomy" id="39695"/>
    <lineage>
        <taxon>Bacteria</taxon>
        <taxon>Bacillati</taxon>
        <taxon>Actinomycetota</taxon>
        <taxon>Actinomycetes</taxon>
        <taxon>Mycobacteriales</taxon>
        <taxon>Mycobacteriaceae</taxon>
        <taxon>Mycolicibacterium</taxon>
    </lineage>
</organism>
<accession>A0A378TR80</accession>
<keyword evidence="9" id="KW-1185">Reference proteome</keyword>
<dbReference type="InterPro" id="IPR022694">
    <property type="entry name" value="3-OHacyl-CoA_DH"/>
</dbReference>
<dbReference type="OrthoDB" id="9771883at2"/>
<dbReference type="Gene3D" id="3.40.50.720">
    <property type="entry name" value="NAD(P)-binding Rossmann-like Domain"/>
    <property type="match status" value="1"/>
</dbReference>
<dbReference type="GO" id="GO:0008691">
    <property type="term" value="F:3-hydroxybutyryl-CoA dehydrogenase activity"/>
    <property type="evidence" value="ECO:0007669"/>
    <property type="project" value="UniProtKB-EC"/>
</dbReference>
<evidence type="ECO:0000259" key="7">
    <source>
        <dbReference type="Pfam" id="PF02737"/>
    </source>
</evidence>
<dbReference type="PROSITE" id="PS00067">
    <property type="entry name" value="3HCDH"/>
    <property type="match status" value="1"/>
</dbReference>
<feature type="site" description="Important for catalytic activity" evidence="4">
    <location>
        <position position="142"/>
    </location>
</feature>
<feature type="binding site" evidence="5">
    <location>
        <position position="121"/>
    </location>
    <ligand>
        <name>NAD(+)</name>
        <dbReference type="ChEBI" id="CHEBI:57540"/>
    </ligand>
</feature>
<dbReference type="RefSeq" id="WP_115280908.1">
    <property type="nucleotide sequence ID" value="NZ_AP022600.1"/>
</dbReference>
<reference evidence="8 9" key="1">
    <citation type="submission" date="2018-06" db="EMBL/GenBank/DDBJ databases">
        <authorList>
            <consortium name="Pathogen Informatics"/>
            <person name="Doyle S."/>
        </authorList>
    </citation>
    <scope>NUCLEOTIDE SEQUENCE [LARGE SCALE GENOMIC DNA]</scope>
    <source>
        <strain evidence="8 9">NCTC10821</strain>
    </source>
</reference>
<feature type="binding site" evidence="5">
    <location>
        <position position="277"/>
    </location>
    <ligand>
        <name>NAD(+)</name>
        <dbReference type="ChEBI" id="CHEBI:57540"/>
    </ligand>
</feature>
<dbReference type="Pfam" id="PF00725">
    <property type="entry name" value="3HCDH"/>
    <property type="match status" value="1"/>
</dbReference>
<feature type="binding site" evidence="5">
    <location>
        <position position="145"/>
    </location>
    <ligand>
        <name>NAD(+)</name>
        <dbReference type="ChEBI" id="CHEBI:57540"/>
    </ligand>
</feature>
<feature type="domain" description="3-hydroxyacyl-CoA dehydrogenase NAD binding" evidence="7">
    <location>
        <begin position="7"/>
        <end position="186"/>
    </location>
</feature>
<dbReference type="InterPro" id="IPR006176">
    <property type="entry name" value="3-OHacyl-CoA_DH_NAD-bd"/>
</dbReference>
<dbReference type="PIRSF" id="PIRSF000105">
    <property type="entry name" value="HCDH"/>
    <property type="match status" value="1"/>
</dbReference>
<proteinExistence type="inferred from homology"/>
<feature type="binding site" evidence="5">
    <location>
        <position position="34"/>
    </location>
    <ligand>
        <name>NAD(+)</name>
        <dbReference type="ChEBI" id="CHEBI:57540"/>
    </ligand>
</feature>
<dbReference type="EMBL" id="UGQT01000001">
    <property type="protein sequence ID" value="STZ62146.1"/>
    <property type="molecule type" value="Genomic_DNA"/>
</dbReference>
<evidence type="ECO:0000256" key="1">
    <source>
        <dbReference type="ARBA" id="ARBA00005086"/>
    </source>
</evidence>
<evidence type="ECO:0000256" key="5">
    <source>
        <dbReference type="PIRSR" id="PIRSR000105-2"/>
    </source>
</evidence>
<feature type="domain" description="3-hydroxyacyl-CoA dehydrogenase C-terminal" evidence="6">
    <location>
        <begin position="189"/>
        <end position="284"/>
    </location>
</feature>
<keyword evidence="3 8" id="KW-0560">Oxidoreductase</keyword>
<feature type="binding site" evidence="5">
    <location>
        <begin position="11"/>
        <end position="16"/>
    </location>
    <ligand>
        <name>NAD(+)</name>
        <dbReference type="ChEBI" id="CHEBI:57540"/>
    </ligand>
</feature>
<evidence type="ECO:0000313" key="8">
    <source>
        <dbReference type="EMBL" id="STZ62146.1"/>
    </source>
</evidence>
<dbReference type="InterPro" id="IPR036291">
    <property type="entry name" value="NAD(P)-bd_dom_sf"/>
</dbReference>
<dbReference type="InterPro" id="IPR006108">
    <property type="entry name" value="3HC_DH_C"/>
</dbReference>
<dbReference type="EC" id="1.1.1.35" evidence="8"/>
<dbReference type="GO" id="GO:0070403">
    <property type="term" value="F:NAD+ binding"/>
    <property type="evidence" value="ECO:0007669"/>
    <property type="project" value="InterPro"/>
</dbReference>
<dbReference type="PANTHER" id="PTHR48075">
    <property type="entry name" value="3-HYDROXYACYL-COA DEHYDROGENASE FAMILY PROTEIN"/>
    <property type="match status" value="1"/>
</dbReference>
<dbReference type="GO" id="GO:0006635">
    <property type="term" value="P:fatty acid beta-oxidation"/>
    <property type="evidence" value="ECO:0007669"/>
    <property type="project" value="TreeGrafter"/>
</dbReference>
<dbReference type="InterPro" id="IPR008927">
    <property type="entry name" value="6-PGluconate_DH-like_C_sf"/>
</dbReference>
<comment type="pathway">
    <text evidence="1">Lipid metabolism; butanoate metabolism.</text>
</comment>
<evidence type="ECO:0000259" key="6">
    <source>
        <dbReference type="Pfam" id="PF00725"/>
    </source>
</evidence>
<evidence type="ECO:0000256" key="2">
    <source>
        <dbReference type="ARBA" id="ARBA00009463"/>
    </source>
</evidence>
<sequence>MRQVHNVLVVGSGLMGSGIAQVAAQSGFEVTLIDTSESALAAADARIQDSLARLQRSGRITDDVADTARDNLTLDLDLDAAAQRADFVIEAIVEDLTPKQQLFERLGKLCAEDVVLGTNTSQFRIESVGQHCLRPERVIGVHWSNPPPLMMLVEIILAPATSRATLEATQRYLESNNRQFVVCRKDVPGFISNRMSTALFMEAARLVDEGIASPAEVDAVAQLMYGHKMGPIATLDLAGLDTALKVSTALSEHYGGDRFTPPPLLADLVAQGRYGQKSGGGFYAAAEEDRRAGHETTG</sequence>
<dbReference type="EC" id="1.1.1.157" evidence="8"/>
<evidence type="ECO:0000313" key="9">
    <source>
        <dbReference type="Proteomes" id="UP000254978"/>
    </source>
</evidence>
<comment type="similarity">
    <text evidence="2">Belongs to the 3-hydroxyacyl-CoA dehydrogenase family.</text>
</comment>
<dbReference type="SUPFAM" id="SSF48179">
    <property type="entry name" value="6-phosphogluconate dehydrogenase C-terminal domain-like"/>
    <property type="match status" value="1"/>
</dbReference>
<feature type="binding site" evidence="5">
    <location>
        <position position="99"/>
    </location>
    <ligand>
        <name>NAD(+)</name>
        <dbReference type="ChEBI" id="CHEBI:57540"/>
    </ligand>
</feature>
<protein>
    <submittedName>
        <fullName evidence="8">3-hydroxyacyl-CoA dehydrogenase</fullName>
        <ecNumber evidence="8">1.1.1.157</ecNumber>
        <ecNumber evidence="8">1.1.1.35</ecNumber>
    </submittedName>
</protein>
<dbReference type="InterPro" id="IPR013328">
    <property type="entry name" value="6PGD_dom2"/>
</dbReference>
<dbReference type="GO" id="GO:0003857">
    <property type="term" value="F:(3S)-3-hydroxyacyl-CoA dehydrogenase (NAD+) activity"/>
    <property type="evidence" value="ECO:0007669"/>
    <property type="project" value="UniProtKB-EC"/>
</dbReference>
<dbReference type="Gene3D" id="1.10.1040.10">
    <property type="entry name" value="N-(1-d-carboxylethyl)-l-norvaline Dehydrogenase, domain 2"/>
    <property type="match status" value="1"/>
</dbReference>
<name>A0A378TR80_9MYCO</name>
<dbReference type="PANTHER" id="PTHR48075:SF5">
    <property type="entry name" value="3-HYDROXYBUTYRYL-COA DEHYDROGENASE"/>
    <property type="match status" value="1"/>
</dbReference>
<evidence type="ECO:0000256" key="3">
    <source>
        <dbReference type="ARBA" id="ARBA00023002"/>
    </source>
</evidence>
<feature type="binding site" evidence="5">
    <location>
        <position position="94"/>
    </location>
    <ligand>
        <name>NAD(+)</name>
        <dbReference type="ChEBI" id="CHEBI:57540"/>
    </ligand>
</feature>